<dbReference type="InterPro" id="IPR018289">
    <property type="entry name" value="MULE_transposase_dom"/>
</dbReference>
<gene>
    <name evidence="3" type="ORF">JXQ802_LOCUS51259</name>
    <name evidence="2" type="ORF">PYM288_LOCUS35041</name>
</gene>
<proteinExistence type="predicted"/>
<dbReference type="AlphaFoldDB" id="A0A815LDR6"/>
<name>A0A815LDR6_9BILA</name>
<dbReference type="Pfam" id="PF10551">
    <property type="entry name" value="MULE"/>
    <property type="match status" value="1"/>
</dbReference>
<sequence>MSAIFTESTHGKRQLCYLGYRYSLKRKNQNGSEYWICVKCQTTATSYLDLSVIVREDHTHLPDETDKEVLQMRQNLKRKAIEESSPIDRIIEEAFHTINSQSQSNDLLINMPSIATLKNTLQKQRRKTRPPVPKSIEQLPYPLPEAYCKTKQGESFLLYDGPLGGVRSLVFSSYNDMVYLSQHENWYGDGTFYTCPSIFYQMYSIHTYYDGISTPCIFALLTGKNEQIYTDLFTVIFKKMFEFRLPIRLRTITIDFELAVYNVFTKNYPTVIVRGCLFHYGQSLFRKFVDLGLKTAYKNDENLREWFRSFAALSLLPLNHMLWGLQCLIHTRPVYPGIEEFLNYFHNTYGPLSKFPPHMYNHYRNILPRTINYLEGRHSRLKKHVNAPHPNIYVAIDLLQKEQSLASISRLRDNVGAPTPKRRKNKVITDECLIKLWQRYDEGRLDIPSFLKAAGLRYFQRPPKS</sequence>
<dbReference type="EMBL" id="CAJNOH010005755">
    <property type="protein sequence ID" value="CAF1408556.1"/>
    <property type="molecule type" value="Genomic_DNA"/>
</dbReference>
<keyword evidence="5" id="KW-1185">Reference proteome</keyword>
<dbReference type="PANTHER" id="PTHR47160">
    <property type="entry name" value="PUTATIVE-RELATED"/>
    <property type="match status" value="1"/>
</dbReference>
<reference evidence="2" key="1">
    <citation type="submission" date="2021-02" db="EMBL/GenBank/DDBJ databases">
        <authorList>
            <person name="Nowell W R."/>
        </authorList>
    </citation>
    <scope>NUCLEOTIDE SEQUENCE</scope>
</reference>
<evidence type="ECO:0000259" key="1">
    <source>
        <dbReference type="Pfam" id="PF10551"/>
    </source>
</evidence>
<evidence type="ECO:0000313" key="4">
    <source>
        <dbReference type="Proteomes" id="UP000663854"/>
    </source>
</evidence>
<organism evidence="2 4">
    <name type="scientific">Rotaria sordida</name>
    <dbReference type="NCBI Taxonomy" id="392033"/>
    <lineage>
        <taxon>Eukaryota</taxon>
        <taxon>Metazoa</taxon>
        <taxon>Spiralia</taxon>
        <taxon>Gnathifera</taxon>
        <taxon>Rotifera</taxon>
        <taxon>Eurotatoria</taxon>
        <taxon>Bdelloidea</taxon>
        <taxon>Philodinida</taxon>
        <taxon>Philodinidae</taxon>
        <taxon>Rotaria</taxon>
    </lineage>
</organism>
<evidence type="ECO:0000313" key="2">
    <source>
        <dbReference type="EMBL" id="CAF1408556.1"/>
    </source>
</evidence>
<dbReference type="PANTHER" id="PTHR47160:SF10">
    <property type="entry name" value="MULE TRANSPOSASE DOMAIN-CONTAINING PROTEIN"/>
    <property type="match status" value="1"/>
</dbReference>
<feature type="domain" description="MULE transposase" evidence="1">
    <location>
        <begin position="188"/>
        <end position="280"/>
    </location>
</feature>
<accession>A0A815LDR6</accession>
<comment type="caution">
    <text evidence="2">The sequence shown here is derived from an EMBL/GenBank/DDBJ whole genome shotgun (WGS) entry which is preliminary data.</text>
</comment>
<evidence type="ECO:0000313" key="3">
    <source>
        <dbReference type="EMBL" id="CAF1626676.1"/>
    </source>
</evidence>
<evidence type="ECO:0000313" key="5">
    <source>
        <dbReference type="Proteomes" id="UP000663870"/>
    </source>
</evidence>
<dbReference type="Proteomes" id="UP000663870">
    <property type="component" value="Unassembled WGS sequence"/>
</dbReference>
<protein>
    <recommendedName>
        <fullName evidence="1">MULE transposase domain-containing protein</fullName>
    </recommendedName>
</protein>
<dbReference type="Gene3D" id="2.20.25.240">
    <property type="match status" value="1"/>
</dbReference>
<dbReference type="EMBL" id="CAJNOL010007270">
    <property type="protein sequence ID" value="CAF1626676.1"/>
    <property type="molecule type" value="Genomic_DNA"/>
</dbReference>
<dbReference type="Proteomes" id="UP000663854">
    <property type="component" value="Unassembled WGS sequence"/>
</dbReference>